<name>A0A316TYZ2_9BACT</name>
<dbReference type="SMART" id="SM00382">
    <property type="entry name" value="AAA"/>
    <property type="match status" value="1"/>
</dbReference>
<dbReference type="InterPro" id="IPR027417">
    <property type="entry name" value="P-loop_NTPase"/>
</dbReference>
<protein>
    <recommendedName>
        <fullName evidence="3">ABC transporter domain-containing protein</fullName>
    </recommendedName>
</protein>
<dbReference type="OrthoDB" id="1119394at2"/>
<dbReference type="InterPro" id="IPR003439">
    <property type="entry name" value="ABC_transporter-like_ATP-bd"/>
</dbReference>
<evidence type="ECO:0000313" key="5">
    <source>
        <dbReference type="Proteomes" id="UP000245533"/>
    </source>
</evidence>
<organism evidence="4 5">
    <name type="scientific">Rhodohalobacter mucosus</name>
    <dbReference type="NCBI Taxonomy" id="2079485"/>
    <lineage>
        <taxon>Bacteria</taxon>
        <taxon>Pseudomonadati</taxon>
        <taxon>Balneolota</taxon>
        <taxon>Balneolia</taxon>
        <taxon>Balneolales</taxon>
        <taxon>Balneolaceae</taxon>
        <taxon>Rhodohalobacter</taxon>
    </lineage>
</organism>
<sequence>MILKAENISFSYPGETLFSGLSFQIEEGESVVFKGESGSGKSTLFRLLLGFETPDSGRLDYRGKPLTGDHLKSFRKDTAWLPQDLNLGEGSVRHVMDFPFTFQSSQNHVPDHKTRKDVLNDLGLDSDLYQKEYRDLSTGQRQRVGIALCILLDKPVLLLDEPTSALDESSKELAFKHLRSDHKRTLLSTSHDPWWVERCDRVIDLETA</sequence>
<dbReference type="GO" id="GO:0005524">
    <property type="term" value="F:ATP binding"/>
    <property type="evidence" value="ECO:0007669"/>
    <property type="project" value="UniProtKB-KW"/>
</dbReference>
<dbReference type="EMBL" id="QGGB01000001">
    <property type="protein sequence ID" value="PWN08084.1"/>
    <property type="molecule type" value="Genomic_DNA"/>
</dbReference>
<dbReference type="RefSeq" id="WP_109643644.1">
    <property type="nucleotide sequence ID" value="NZ_QGGB01000001.1"/>
</dbReference>
<dbReference type="GO" id="GO:0016887">
    <property type="term" value="F:ATP hydrolysis activity"/>
    <property type="evidence" value="ECO:0007669"/>
    <property type="project" value="InterPro"/>
</dbReference>
<keyword evidence="5" id="KW-1185">Reference proteome</keyword>
<accession>A0A316TYZ2</accession>
<dbReference type="InterPro" id="IPR025662">
    <property type="entry name" value="Sigma_54_int_dom_ATP-bd_1"/>
</dbReference>
<dbReference type="Pfam" id="PF00005">
    <property type="entry name" value="ABC_tran"/>
    <property type="match status" value="1"/>
</dbReference>
<reference evidence="4 5" key="1">
    <citation type="submission" date="2018-05" db="EMBL/GenBank/DDBJ databases">
        <title>Rhodohalobacter halophilus gen. nov., sp. nov., a moderately halophilic member of the family Balneolaceae.</title>
        <authorList>
            <person name="Liu Z.-W."/>
        </authorList>
    </citation>
    <scope>NUCLEOTIDE SEQUENCE [LARGE SCALE GENOMIC DNA]</scope>
    <source>
        <strain evidence="4 5">8A47</strain>
    </source>
</reference>
<dbReference type="Proteomes" id="UP000245533">
    <property type="component" value="Unassembled WGS sequence"/>
</dbReference>
<dbReference type="PANTHER" id="PTHR24221">
    <property type="entry name" value="ATP-BINDING CASSETTE SUB-FAMILY B"/>
    <property type="match status" value="1"/>
</dbReference>
<evidence type="ECO:0000256" key="2">
    <source>
        <dbReference type="ARBA" id="ARBA00022840"/>
    </source>
</evidence>
<dbReference type="PANTHER" id="PTHR24221:SF654">
    <property type="entry name" value="ATP-BINDING CASSETTE SUB-FAMILY B MEMBER 6"/>
    <property type="match status" value="1"/>
</dbReference>
<dbReference type="CDD" id="cd03228">
    <property type="entry name" value="ABCC_MRP_Like"/>
    <property type="match status" value="1"/>
</dbReference>
<dbReference type="PROSITE" id="PS50893">
    <property type="entry name" value="ABC_TRANSPORTER_2"/>
    <property type="match status" value="1"/>
</dbReference>
<dbReference type="Gene3D" id="3.40.50.300">
    <property type="entry name" value="P-loop containing nucleotide triphosphate hydrolases"/>
    <property type="match status" value="1"/>
</dbReference>
<dbReference type="InterPro" id="IPR039421">
    <property type="entry name" value="Type_1_exporter"/>
</dbReference>
<dbReference type="SUPFAM" id="SSF52540">
    <property type="entry name" value="P-loop containing nucleoside triphosphate hydrolases"/>
    <property type="match status" value="1"/>
</dbReference>
<keyword evidence="1" id="KW-0547">Nucleotide-binding</keyword>
<dbReference type="PROSITE" id="PS00675">
    <property type="entry name" value="SIGMA54_INTERACT_1"/>
    <property type="match status" value="1"/>
</dbReference>
<gene>
    <name evidence="4" type="ORF">DDZ15_00150</name>
</gene>
<dbReference type="AlphaFoldDB" id="A0A316TYZ2"/>
<proteinExistence type="predicted"/>
<evidence type="ECO:0000256" key="1">
    <source>
        <dbReference type="ARBA" id="ARBA00022741"/>
    </source>
</evidence>
<evidence type="ECO:0000259" key="3">
    <source>
        <dbReference type="PROSITE" id="PS50893"/>
    </source>
</evidence>
<evidence type="ECO:0000313" key="4">
    <source>
        <dbReference type="EMBL" id="PWN08084.1"/>
    </source>
</evidence>
<keyword evidence="2" id="KW-0067">ATP-binding</keyword>
<feature type="domain" description="ABC transporter" evidence="3">
    <location>
        <begin position="3"/>
        <end position="208"/>
    </location>
</feature>
<dbReference type="GO" id="GO:0042626">
    <property type="term" value="F:ATPase-coupled transmembrane transporter activity"/>
    <property type="evidence" value="ECO:0007669"/>
    <property type="project" value="TreeGrafter"/>
</dbReference>
<dbReference type="InterPro" id="IPR003593">
    <property type="entry name" value="AAA+_ATPase"/>
</dbReference>
<comment type="caution">
    <text evidence="4">The sequence shown here is derived from an EMBL/GenBank/DDBJ whole genome shotgun (WGS) entry which is preliminary data.</text>
</comment>